<dbReference type="CDD" id="cd23787">
    <property type="entry name" value="RWD_CSM1"/>
    <property type="match status" value="1"/>
</dbReference>
<dbReference type="PANTHER" id="PTHR28006:SF1">
    <property type="entry name" value="MONOPOLIN COMPLEX SUBUNIT CSM1"/>
    <property type="match status" value="1"/>
</dbReference>
<dbReference type="GO" id="GO:0045144">
    <property type="term" value="P:meiotic sister chromatid segregation"/>
    <property type="evidence" value="ECO:0007669"/>
    <property type="project" value="TreeGrafter"/>
</dbReference>
<dbReference type="GO" id="GO:0005730">
    <property type="term" value="C:nucleolus"/>
    <property type="evidence" value="ECO:0007669"/>
    <property type="project" value="TreeGrafter"/>
</dbReference>
<dbReference type="Pfam" id="PF12539">
    <property type="entry name" value="Csm1"/>
    <property type="match status" value="1"/>
</dbReference>
<feature type="compositionally biased region" description="Acidic residues" evidence="2">
    <location>
        <begin position="86"/>
        <end position="98"/>
    </location>
</feature>
<protein>
    <recommendedName>
        <fullName evidence="3">Monopolin complex subunit Csm1/Pcs1 C-terminal domain-containing protein</fullName>
    </recommendedName>
</protein>
<dbReference type="InterPro" id="IPR038608">
    <property type="entry name" value="Csm1/Pcs1_C_sf"/>
</dbReference>
<gene>
    <name evidence="4" type="ORF">BLS_003161</name>
</gene>
<feature type="coiled-coil region" evidence="1">
    <location>
        <begin position="281"/>
        <end position="367"/>
    </location>
</feature>
<evidence type="ECO:0000313" key="4">
    <source>
        <dbReference type="EMBL" id="KAE9974361.1"/>
    </source>
</evidence>
<comment type="caution">
    <text evidence="4">The sequence shown here is derived from an EMBL/GenBank/DDBJ whole genome shotgun (WGS) entry which is preliminary data.</text>
</comment>
<keyword evidence="1" id="KW-0175">Coiled coil</keyword>
<dbReference type="GO" id="GO:0034506">
    <property type="term" value="C:chromosome, centromeric core domain"/>
    <property type="evidence" value="ECO:0007669"/>
    <property type="project" value="TreeGrafter"/>
</dbReference>
<evidence type="ECO:0000256" key="2">
    <source>
        <dbReference type="SAM" id="MobiDB-lite"/>
    </source>
</evidence>
<dbReference type="GO" id="GO:0051315">
    <property type="term" value="P:attachment of mitotic spindle microtubules to kinetochore"/>
    <property type="evidence" value="ECO:0007669"/>
    <property type="project" value="TreeGrafter"/>
</dbReference>
<dbReference type="InterPro" id="IPR020981">
    <property type="entry name" value="Csm1/Pcs1_C"/>
</dbReference>
<dbReference type="Gene3D" id="3.90.1150.80">
    <property type="match status" value="1"/>
</dbReference>
<dbReference type="EMBL" id="WNWQ01000208">
    <property type="protein sequence ID" value="KAE9974361.1"/>
    <property type="molecule type" value="Genomic_DNA"/>
</dbReference>
<evidence type="ECO:0000259" key="3">
    <source>
        <dbReference type="Pfam" id="PF12539"/>
    </source>
</evidence>
<feature type="compositionally biased region" description="Polar residues" evidence="2">
    <location>
        <begin position="52"/>
        <end position="63"/>
    </location>
</feature>
<reference evidence="4 5" key="1">
    <citation type="submission" date="2019-11" db="EMBL/GenBank/DDBJ databases">
        <title>Venturia inaequalis Genome Resource.</title>
        <authorList>
            <person name="Lichtner F.J."/>
        </authorList>
    </citation>
    <scope>NUCLEOTIDE SEQUENCE [LARGE SCALE GENOMIC DNA]</scope>
    <source>
        <strain evidence="4">Bline_iso_100314</strain>
    </source>
</reference>
<dbReference type="PANTHER" id="PTHR28006">
    <property type="entry name" value="MONOPOLIN COMPLEX SUBUNIT CSM1"/>
    <property type="match status" value="1"/>
</dbReference>
<dbReference type="InterPro" id="IPR040349">
    <property type="entry name" value="Csm1/Pcs1"/>
</dbReference>
<organism evidence="4 5">
    <name type="scientific">Venturia inaequalis</name>
    <name type="common">Apple scab fungus</name>
    <dbReference type="NCBI Taxonomy" id="5025"/>
    <lineage>
        <taxon>Eukaryota</taxon>
        <taxon>Fungi</taxon>
        <taxon>Dikarya</taxon>
        <taxon>Ascomycota</taxon>
        <taxon>Pezizomycotina</taxon>
        <taxon>Dothideomycetes</taxon>
        <taxon>Pleosporomycetidae</taxon>
        <taxon>Venturiales</taxon>
        <taxon>Venturiaceae</taxon>
        <taxon>Venturia</taxon>
    </lineage>
</organism>
<feature type="compositionally biased region" description="Basic and acidic residues" evidence="2">
    <location>
        <begin position="235"/>
        <end position="253"/>
    </location>
</feature>
<feature type="domain" description="Monopolin complex subunit Csm1/Pcs1 C-terminal" evidence="3">
    <location>
        <begin position="407"/>
        <end position="504"/>
    </location>
</feature>
<dbReference type="FunFam" id="3.90.1150.80:FF:000001">
    <property type="entry name" value="Chromosome segregation protein (Pcs1)"/>
    <property type="match status" value="1"/>
</dbReference>
<proteinExistence type="predicted"/>
<dbReference type="GO" id="GO:0072686">
    <property type="term" value="C:mitotic spindle"/>
    <property type="evidence" value="ECO:0007669"/>
    <property type="project" value="TreeGrafter"/>
</dbReference>
<dbReference type="GO" id="GO:0033551">
    <property type="term" value="C:monopolin complex"/>
    <property type="evidence" value="ECO:0007669"/>
    <property type="project" value="InterPro"/>
</dbReference>
<dbReference type="GO" id="GO:1990644">
    <property type="term" value="F:microtubule site clamp"/>
    <property type="evidence" value="ECO:0007669"/>
    <property type="project" value="TreeGrafter"/>
</dbReference>
<dbReference type="Proteomes" id="UP000433883">
    <property type="component" value="Unassembled WGS sequence"/>
</dbReference>
<name>A0A8H3US55_VENIN</name>
<dbReference type="AlphaFoldDB" id="A0A8H3US55"/>
<feature type="region of interest" description="Disordered" evidence="2">
    <location>
        <begin position="24"/>
        <end position="253"/>
    </location>
</feature>
<accession>A0A8H3US55</accession>
<sequence length="523" mass="57615">MAPIRSATLASMLDYSEDDLDVEMLTPDSQIENKAPTKRKPVPKKAAPTTKSNVSTRRTSAGSVLSKPMAVTRKKKAPAKPVVPEDGNDTEEVDDFEEPAPPPKAKRGAKAAAAPVKPPAKRGRPAKIGAKPKVPEPEPEVEEEAPVKPAKKAPAAKATRGKRVKEPESVIPETQPDPMDIEETEIPTEIPETDQIASEPPKPLAQRATTGRARSISRQPEPLASRHRRGGSASDTERAGEPALRRKLGDITKKFENLDMKYRSLKELGTTEAQSNFDKLRKNADQRAKDQEEIIASLKREVSNQKSIASESKRLQTQLQSLQSENTRLQTENKTLSSSLTTLQTSLKASENEGKTLQAKLTTLRNSKADAPAKPVPGSAVKARGGIAAGKNTVASETEEKMKTMMLKEEMYSDLTGLMIHTVKKDENEDIYDCIQTGRNGTLRFHLYVSHNTPNPSTTSTPGNVTAYEDEEFAYLPILDQKNDRHLLEILPDYLQEEISFPRNAAPKFYEKIAKLMNTVFEE</sequence>
<evidence type="ECO:0000313" key="5">
    <source>
        <dbReference type="Proteomes" id="UP000433883"/>
    </source>
</evidence>
<evidence type="ECO:0000256" key="1">
    <source>
        <dbReference type="SAM" id="Coils"/>
    </source>
</evidence>